<evidence type="ECO:0000256" key="4">
    <source>
        <dbReference type="ARBA" id="ARBA00022759"/>
    </source>
</evidence>
<dbReference type="InterPro" id="IPR000100">
    <property type="entry name" value="RNase_P"/>
</dbReference>
<dbReference type="InterPro" id="IPR020539">
    <property type="entry name" value="RNase_P_CS"/>
</dbReference>
<dbReference type="PANTHER" id="PTHR33992:SF1">
    <property type="entry name" value="RIBONUCLEASE P PROTEIN COMPONENT"/>
    <property type="match status" value="1"/>
</dbReference>
<comment type="function">
    <text evidence="1 7">RNaseP catalyzes the removal of the 5'-leader sequence from pre-tRNA to produce the mature 5'-terminus. It can also cleave other RNA substrates such as 4.5S RNA. The protein component plays an auxiliary but essential role in vivo by binding to the 5'-leader sequence and broadening the substrate specificity of the ribozyme.</text>
</comment>
<dbReference type="STRING" id="1852522.SAMN06295960_2369"/>
<evidence type="ECO:0000256" key="7">
    <source>
        <dbReference type="HAMAP-Rule" id="MF_00227"/>
    </source>
</evidence>
<accession>A0A1X7KIT5</accession>
<dbReference type="EC" id="3.1.26.5" evidence="7 8"/>
<evidence type="ECO:0000256" key="3">
    <source>
        <dbReference type="ARBA" id="ARBA00022722"/>
    </source>
</evidence>
<evidence type="ECO:0000256" key="2">
    <source>
        <dbReference type="ARBA" id="ARBA00022694"/>
    </source>
</evidence>
<dbReference type="GO" id="GO:0042781">
    <property type="term" value="F:3'-tRNA processing endoribonuclease activity"/>
    <property type="evidence" value="ECO:0007669"/>
    <property type="project" value="TreeGrafter"/>
</dbReference>
<dbReference type="SUPFAM" id="SSF54211">
    <property type="entry name" value="Ribosomal protein S5 domain 2-like"/>
    <property type="match status" value="1"/>
</dbReference>
<dbReference type="Pfam" id="PF00825">
    <property type="entry name" value="Ribonuclease_P"/>
    <property type="match status" value="1"/>
</dbReference>
<evidence type="ECO:0000256" key="8">
    <source>
        <dbReference type="NCBIfam" id="TIGR00188"/>
    </source>
</evidence>
<keyword evidence="10" id="KW-1185">Reference proteome</keyword>
<protein>
    <recommendedName>
        <fullName evidence="7 8">Ribonuclease P protein component</fullName>
        <shortName evidence="7">RNase P protein</shortName>
        <shortName evidence="7">RNaseP protein</shortName>
        <ecNumber evidence="7 8">3.1.26.5</ecNumber>
    </recommendedName>
    <alternativeName>
        <fullName evidence="7">Protein C5</fullName>
    </alternativeName>
</protein>
<dbReference type="InterPro" id="IPR014721">
    <property type="entry name" value="Ribsml_uS5_D2-typ_fold_subgr"/>
</dbReference>
<dbReference type="GO" id="GO:0030677">
    <property type="term" value="C:ribonuclease P complex"/>
    <property type="evidence" value="ECO:0007669"/>
    <property type="project" value="TreeGrafter"/>
</dbReference>
<dbReference type="GO" id="GO:0004526">
    <property type="term" value="F:ribonuclease P activity"/>
    <property type="evidence" value="ECO:0007669"/>
    <property type="project" value="UniProtKB-UniRule"/>
</dbReference>
<dbReference type="FunFam" id="3.30.230.10:FF:000021">
    <property type="entry name" value="Ribonuclease P protein component"/>
    <property type="match status" value="1"/>
</dbReference>
<sequence length="138" mass="16365">MENDANHDPALSRIRGRNTTVQKQYRLKDRRDFSRVYRHGRSWANHQLVLYVFSRPEVEQFRVGISASKKIGNAVVRNRMRRLIKEIMRQESDHIISHVDLVFIVRKGATEMDYDQLRKSVLHVCRKASVYKKDNTVK</sequence>
<evidence type="ECO:0000313" key="9">
    <source>
        <dbReference type="EMBL" id="SMG40963.1"/>
    </source>
</evidence>
<dbReference type="GO" id="GO:0001682">
    <property type="term" value="P:tRNA 5'-leader removal"/>
    <property type="evidence" value="ECO:0007669"/>
    <property type="project" value="UniProtKB-UniRule"/>
</dbReference>
<dbReference type="PROSITE" id="PS00648">
    <property type="entry name" value="RIBONUCLEASE_P"/>
    <property type="match status" value="1"/>
</dbReference>
<comment type="catalytic activity">
    <reaction evidence="7">
        <text>Endonucleolytic cleavage of RNA, removing 5'-extranucleotides from tRNA precursor.</text>
        <dbReference type="EC" id="3.1.26.5"/>
    </reaction>
</comment>
<reference evidence="9 10" key="1">
    <citation type="submission" date="2017-04" db="EMBL/GenBank/DDBJ databases">
        <authorList>
            <person name="Afonso C.L."/>
            <person name="Miller P.J."/>
            <person name="Scott M.A."/>
            <person name="Spackman E."/>
            <person name="Goraichik I."/>
            <person name="Dimitrov K.M."/>
            <person name="Suarez D.L."/>
            <person name="Swayne D.E."/>
        </authorList>
    </citation>
    <scope>NUCLEOTIDE SEQUENCE [LARGE SCALE GENOMIC DNA]</scope>
    <source>
        <strain evidence="9 10">11</strain>
    </source>
</reference>
<dbReference type="PANTHER" id="PTHR33992">
    <property type="entry name" value="RIBONUCLEASE P PROTEIN COMPONENT"/>
    <property type="match status" value="1"/>
</dbReference>
<dbReference type="HAMAP" id="MF_00227">
    <property type="entry name" value="RNase_P"/>
    <property type="match status" value="1"/>
</dbReference>
<dbReference type="Proteomes" id="UP000193834">
    <property type="component" value="Unassembled WGS sequence"/>
</dbReference>
<keyword evidence="5 7" id="KW-0378">Hydrolase</keyword>
<proteinExistence type="inferred from homology"/>
<comment type="similarity">
    <text evidence="7">Belongs to the RnpA family.</text>
</comment>
<evidence type="ECO:0000313" key="10">
    <source>
        <dbReference type="Proteomes" id="UP000193834"/>
    </source>
</evidence>
<evidence type="ECO:0000256" key="5">
    <source>
        <dbReference type="ARBA" id="ARBA00022801"/>
    </source>
</evidence>
<dbReference type="EMBL" id="FXAZ01000003">
    <property type="protein sequence ID" value="SMG40963.1"/>
    <property type="molecule type" value="Genomic_DNA"/>
</dbReference>
<comment type="subunit">
    <text evidence="7">Consists of a catalytic RNA component (M1 or rnpB) and a protein subunit.</text>
</comment>
<evidence type="ECO:0000256" key="1">
    <source>
        <dbReference type="ARBA" id="ARBA00002663"/>
    </source>
</evidence>
<keyword evidence="2 7" id="KW-0819">tRNA processing</keyword>
<dbReference type="Gene3D" id="3.30.230.10">
    <property type="match status" value="1"/>
</dbReference>
<name>A0A1X7KIT5_9BACL</name>
<evidence type="ECO:0000256" key="6">
    <source>
        <dbReference type="ARBA" id="ARBA00022884"/>
    </source>
</evidence>
<dbReference type="InterPro" id="IPR020568">
    <property type="entry name" value="Ribosomal_Su5_D2-typ_SF"/>
</dbReference>
<dbReference type="NCBIfam" id="TIGR00188">
    <property type="entry name" value="rnpA"/>
    <property type="match status" value="1"/>
</dbReference>
<dbReference type="GO" id="GO:0000049">
    <property type="term" value="F:tRNA binding"/>
    <property type="evidence" value="ECO:0007669"/>
    <property type="project" value="UniProtKB-UniRule"/>
</dbReference>
<keyword evidence="3 7" id="KW-0540">Nuclease</keyword>
<dbReference type="AlphaFoldDB" id="A0A1X7KIT5"/>
<keyword evidence="6 7" id="KW-0694">RNA-binding</keyword>
<organism evidence="9 10">
    <name type="scientific">Paenibacillus aquistagni</name>
    <dbReference type="NCBI Taxonomy" id="1852522"/>
    <lineage>
        <taxon>Bacteria</taxon>
        <taxon>Bacillati</taxon>
        <taxon>Bacillota</taxon>
        <taxon>Bacilli</taxon>
        <taxon>Bacillales</taxon>
        <taxon>Paenibacillaceae</taxon>
        <taxon>Paenibacillus</taxon>
    </lineage>
</organism>
<gene>
    <name evidence="7" type="primary">rnpA</name>
    <name evidence="9" type="ORF">SAMN06295960_2369</name>
</gene>
<keyword evidence="4 7" id="KW-0255">Endonuclease</keyword>